<feature type="compositionally biased region" description="Basic and acidic residues" evidence="5">
    <location>
        <begin position="138"/>
        <end position="148"/>
    </location>
</feature>
<feature type="coiled-coil region" evidence="4">
    <location>
        <begin position="209"/>
        <end position="317"/>
    </location>
</feature>
<keyword evidence="3" id="KW-0966">Cell projection</keyword>
<feature type="compositionally biased region" description="Basic and acidic residues" evidence="5">
    <location>
        <begin position="20"/>
        <end position="36"/>
    </location>
</feature>
<feature type="region of interest" description="Disordered" evidence="5">
    <location>
        <begin position="20"/>
        <end position="52"/>
    </location>
</feature>
<evidence type="ECO:0000256" key="3">
    <source>
        <dbReference type="ARBA" id="ARBA00023273"/>
    </source>
</evidence>
<evidence type="ECO:0000256" key="4">
    <source>
        <dbReference type="SAM" id="Coils"/>
    </source>
</evidence>
<evidence type="ECO:0000256" key="5">
    <source>
        <dbReference type="SAM" id="MobiDB-lite"/>
    </source>
</evidence>
<dbReference type="PANTHER" id="PTHR31183:SF1">
    <property type="entry name" value="CILIA- AND FLAGELLA-ASSOCIATED PROTEIN 53"/>
    <property type="match status" value="1"/>
</dbReference>
<dbReference type="EMBL" id="HBHK01000464">
    <property type="protein sequence ID" value="CAD9662333.1"/>
    <property type="molecule type" value="Transcribed_RNA"/>
</dbReference>
<feature type="coiled-coil region" evidence="4">
    <location>
        <begin position="354"/>
        <end position="459"/>
    </location>
</feature>
<protein>
    <recommendedName>
        <fullName evidence="7">Trichohyalin-plectin-homology domain-containing protein</fullName>
    </recommendedName>
</protein>
<gene>
    <name evidence="6" type="ORF">QSP1433_LOCUS287</name>
</gene>
<evidence type="ECO:0000313" key="6">
    <source>
        <dbReference type="EMBL" id="CAD9662333.1"/>
    </source>
</evidence>
<keyword evidence="2" id="KW-0969">Cilium</keyword>
<feature type="compositionally biased region" description="Basic and acidic residues" evidence="5">
    <location>
        <begin position="155"/>
        <end position="175"/>
    </location>
</feature>
<organism evidence="6">
    <name type="scientific">Mucochytrium quahogii</name>
    <dbReference type="NCBI Taxonomy" id="96639"/>
    <lineage>
        <taxon>Eukaryota</taxon>
        <taxon>Sar</taxon>
        <taxon>Stramenopiles</taxon>
        <taxon>Bigyra</taxon>
        <taxon>Labyrinthulomycetes</taxon>
        <taxon>Thraustochytrida</taxon>
        <taxon>Thraustochytriidae</taxon>
        <taxon>Mucochytrium</taxon>
    </lineage>
</organism>
<keyword evidence="4" id="KW-0175">Coiled coil</keyword>
<proteinExistence type="predicted"/>
<evidence type="ECO:0008006" key="7">
    <source>
        <dbReference type="Google" id="ProtNLM"/>
    </source>
</evidence>
<reference evidence="6" key="1">
    <citation type="submission" date="2021-01" db="EMBL/GenBank/DDBJ databases">
        <authorList>
            <person name="Corre E."/>
            <person name="Pelletier E."/>
            <person name="Niang G."/>
            <person name="Scheremetjew M."/>
            <person name="Finn R."/>
            <person name="Kale V."/>
            <person name="Holt S."/>
            <person name="Cochrane G."/>
            <person name="Meng A."/>
            <person name="Brown T."/>
            <person name="Cohen L."/>
        </authorList>
    </citation>
    <scope>NUCLEOTIDE SEQUENCE</scope>
    <source>
        <strain evidence="6">NY070348D</strain>
    </source>
</reference>
<dbReference type="InterPro" id="IPR043596">
    <property type="entry name" value="CFAP53/TCHP"/>
</dbReference>
<evidence type="ECO:0000256" key="2">
    <source>
        <dbReference type="ARBA" id="ARBA00023069"/>
    </source>
</evidence>
<dbReference type="AlphaFoldDB" id="A0A7S2R6N2"/>
<feature type="compositionally biased region" description="Polar residues" evidence="5">
    <location>
        <begin position="37"/>
        <end position="52"/>
    </location>
</feature>
<comment type="subcellular location">
    <subcellularLocation>
        <location evidence="1">Cell projection</location>
        <location evidence="1">Cilium</location>
    </subcellularLocation>
</comment>
<sequence>MHPFKQAKLPSDYQILRRRQEEDRRAKLESGIKQEQRYTSVASWGHKSTQAMERQRIRQRASERMQHYETALNLRRQKLAQLLQEERTMYEREFQNSFETPDQRRERMAEKAKKLKEDREQKRRALAAQCLQQRNRLAQDEMRNEQSRMRTLKVAQDRKGQLRERKQQQRALKREEDEFAEQWARSIDAKVQREEQERLMEAQRNKSMRQILDSQVEDLNNRKKLQEQELEETRAKWRLKWAQEEEEAKRKVLEREHEQRLARVAVQQENLERASKRAESSRIEQEIDRYLLKEALEKDAEAEAIQLQKRIALQKTQKQFQAHLREMAIKEAADESELELIRQKESEKEWDKRAARWKREAEERERLMEEVNIQRAQQIEEKRRLAYEQRLQDQEYIRKTKLQDEAIAEECKKKEQKDKEHQEIYQSLLWEQMREKERIKAIEKQREALLNKRAELYTEQFT</sequence>
<name>A0A7S2R6N2_9STRA</name>
<accession>A0A7S2R6N2</accession>
<dbReference type="GO" id="GO:0005929">
    <property type="term" value="C:cilium"/>
    <property type="evidence" value="ECO:0007669"/>
    <property type="project" value="UniProtKB-SubCell"/>
</dbReference>
<dbReference type="PANTHER" id="PTHR31183">
    <property type="entry name" value="TRICHOPLEIN KERATIN FILAMENT-BINDING PROTEIN FAMILY MEMBER"/>
    <property type="match status" value="1"/>
</dbReference>
<feature type="region of interest" description="Disordered" evidence="5">
    <location>
        <begin position="138"/>
        <end position="175"/>
    </location>
</feature>
<evidence type="ECO:0000256" key="1">
    <source>
        <dbReference type="ARBA" id="ARBA00004138"/>
    </source>
</evidence>